<reference evidence="6 7" key="1">
    <citation type="submission" date="2022-10" db="EMBL/GenBank/DDBJ databases">
        <title>The complete genomes of actinobacterial strains from the NBC collection.</title>
        <authorList>
            <person name="Joergensen T.S."/>
            <person name="Alvarez Arevalo M."/>
            <person name="Sterndorff E.B."/>
            <person name="Faurdal D."/>
            <person name="Vuksanovic O."/>
            <person name="Mourched A.-S."/>
            <person name="Charusanti P."/>
            <person name="Shaw S."/>
            <person name="Blin K."/>
            <person name="Weber T."/>
        </authorList>
    </citation>
    <scope>NUCLEOTIDE SEQUENCE [LARGE SCALE GENOMIC DNA]</scope>
    <source>
        <strain evidence="6 7">NBC 01752</strain>
    </source>
</reference>
<evidence type="ECO:0000256" key="4">
    <source>
        <dbReference type="ARBA" id="ARBA00023163"/>
    </source>
</evidence>
<dbReference type="Gene3D" id="3.40.190.10">
    <property type="entry name" value="Periplasmic binding protein-like II"/>
    <property type="match status" value="2"/>
</dbReference>
<dbReference type="PRINTS" id="PR00039">
    <property type="entry name" value="HTHLYSR"/>
</dbReference>
<dbReference type="EMBL" id="CP109135">
    <property type="protein sequence ID" value="WSD20780.1"/>
    <property type="molecule type" value="Genomic_DNA"/>
</dbReference>
<dbReference type="InterPro" id="IPR036390">
    <property type="entry name" value="WH_DNA-bd_sf"/>
</dbReference>
<feature type="domain" description="HTH lysR-type" evidence="5">
    <location>
        <begin position="1"/>
        <end position="58"/>
    </location>
</feature>
<keyword evidence="2" id="KW-0805">Transcription regulation</keyword>
<gene>
    <name evidence="6" type="ORF">OHB35_50220</name>
</gene>
<dbReference type="Pfam" id="PF00126">
    <property type="entry name" value="HTH_1"/>
    <property type="match status" value="1"/>
</dbReference>
<dbReference type="RefSeq" id="WP_326762395.1">
    <property type="nucleotide sequence ID" value="NZ_CP109135.1"/>
</dbReference>
<dbReference type="InterPro" id="IPR005119">
    <property type="entry name" value="LysR_subst-bd"/>
</dbReference>
<dbReference type="SUPFAM" id="SSF53850">
    <property type="entry name" value="Periplasmic binding protein-like II"/>
    <property type="match status" value="1"/>
</dbReference>
<evidence type="ECO:0000256" key="1">
    <source>
        <dbReference type="ARBA" id="ARBA00009437"/>
    </source>
</evidence>
<evidence type="ECO:0000313" key="6">
    <source>
        <dbReference type="EMBL" id="WSD20780.1"/>
    </source>
</evidence>
<dbReference type="PROSITE" id="PS50931">
    <property type="entry name" value="HTH_LYSR"/>
    <property type="match status" value="1"/>
</dbReference>
<keyword evidence="4" id="KW-0804">Transcription</keyword>
<dbReference type="InterPro" id="IPR036388">
    <property type="entry name" value="WH-like_DNA-bd_sf"/>
</dbReference>
<evidence type="ECO:0000313" key="7">
    <source>
        <dbReference type="Proteomes" id="UP001340816"/>
    </source>
</evidence>
<keyword evidence="3" id="KW-0238">DNA-binding</keyword>
<dbReference type="Pfam" id="PF03466">
    <property type="entry name" value="LysR_substrate"/>
    <property type="match status" value="1"/>
</dbReference>
<dbReference type="PANTHER" id="PTHR30346:SF0">
    <property type="entry name" value="HCA OPERON TRANSCRIPTIONAL ACTIVATOR HCAR"/>
    <property type="match status" value="1"/>
</dbReference>
<dbReference type="SUPFAM" id="SSF46785">
    <property type="entry name" value="Winged helix' DNA-binding domain"/>
    <property type="match status" value="1"/>
</dbReference>
<evidence type="ECO:0000259" key="5">
    <source>
        <dbReference type="PROSITE" id="PS50931"/>
    </source>
</evidence>
<protein>
    <submittedName>
        <fullName evidence="6">LysR family transcriptional regulator</fullName>
    </submittedName>
</protein>
<evidence type="ECO:0000256" key="3">
    <source>
        <dbReference type="ARBA" id="ARBA00023125"/>
    </source>
</evidence>
<dbReference type="InterPro" id="IPR000847">
    <property type="entry name" value="LysR_HTH_N"/>
</dbReference>
<organism evidence="6 7">
    <name type="scientific">Streptomyces phaeochromogenes</name>
    <dbReference type="NCBI Taxonomy" id="1923"/>
    <lineage>
        <taxon>Bacteria</taxon>
        <taxon>Bacillati</taxon>
        <taxon>Actinomycetota</taxon>
        <taxon>Actinomycetes</taxon>
        <taxon>Kitasatosporales</taxon>
        <taxon>Streptomycetaceae</taxon>
        <taxon>Streptomyces</taxon>
        <taxon>Streptomyces phaeochromogenes group</taxon>
    </lineage>
</organism>
<dbReference type="Proteomes" id="UP001340816">
    <property type="component" value="Chromosome"/>
</dbReference>
<name>A0ABZ1HRB2_STRPH</name>
<sequence>MDVTAVRTFVTVVDAGQFQEAATDLSVTPQAVSKRIAALEKELGVQLFTRDARGARLTIDGQAFLPHARRLLQAAERAVDSVRPGHRALRVDVIGRQLSLAGLLRCFHRAHPGTELDVVTLFDSDTAIAAVRDGAIDATFRAVTMPGRQLPRGVEATSVFDEPLHLFTGPGHEFANAPAITPAQLAGRRIWMPGNMPRTEWAAYYDELAAAFGIVIDSVGPDFGIEPLLDTIAGSTTLGTFVSEQTPLVWPAGHDLRRIPIKDPTPLYPHSLIWRPDNPHPSLSALRRHLASAYPGRPDNGIWVPGWSHPLQPPEPGCTTGGRPPS</sequence>
<proteinExistence type="inferred from homology"/>
<evidence type="ECO:0000256" key="2">
    <source>
        <dbReference type="ARBA" id="ARBA00023015"/>
    </source>
</evidence>
<dbReference type="PANTHER" id="PTHR30346">
    <property type="entry name" value="TRANSCRIPTIONAL DUAL REGULATOR HCAR-RELATED"/>
    <property type="match status" value="1"/>
</dbReference>
<accession>A0ABZ1HRB2</accession>
<dbReference type="Gene3D" id="1.10.10.10">
    <property type="entry name" value="Winged helix-like DNA-binding domain superfamily/Winged helix DNA-binding domain"/>
    <property type="match status" value="1"/>
</dbReference>
<keyword evidence="7" id="KW-1185">Reference proteome</keyword>
<comment type="similarity">
    <text evidence="1">Belongs to the LysR transcriptional regulatory family.</text>
</comment>